<accession>A0ACC2LXI2</accession>
<dbReference type="Proteomes" id="UP001234297">
    <property type="component" value="Chromosome 3"/>
</dbReference>
<reference evidence="1 2" key="1">
    <citation type="journal article" date="2022" name="Hortic Res">
        <title>A haplotype resolved chromosomal level avocado genome allows analysis of novel avocado genes.</title>
        <authorList>
            <person name="Nath O."/>
            <person name="Fletcher S.J."/>
            <person name="Hayward A."/>
            <person name="Shaw L.M."/>
            <person name="Masouleh A.K."/>
            <person name="Furtado A."/>
            <person name="Henry R.J."/>
            <person name="Mitter N."/>
        </authorList>
    </citation>
    <scope>NUCLEOTIDE SEQUENCE [LARGE SCALE GENOMIC DNA]</scope>
    <source>
        <strain evidence="2">cv. Hass</strain>
    </source>
</reference>
<evidence type="ECO:0000313" key="1">
    <source>
        <dbReference type="EMBL" id="KAJ8637918.1"/>
    </source>
</evidence>
<evidence type="ECO:0000313" key="2">
    <source>
        <dbReference type="Proteomes" id="UP001234297"/>
    </source>
</evidence>
<sequence>MDHSFLSTSPLVDSLILESRVFIFVGRLIVSIDDEFHQTKGLNKKQRKMESKRVEVRRLHIIYFLSRMGKVEHPHLIRVHHMNRSGVHLRDVKRWLSDLRGKDMPDSFSWSYKRQYKTGYVWQDLLDDDLITPIADNEYVLKGSEISTFPLDQCASAETATSIQKPYPVEDKTLQCATVKNPEVNSDSSCNPEETKMEKAHSVKRRVTFKLEVEGGGGGDGKSVDAEPLNDDLKGINIVTDSCFDATTPLGGDHGLKKDGRKGEKSQASSTFSFTSSNTRRSSAASQVFRNILKCGAVDTKESATVKVGRDRKAASDTAKKGKGEICKVVEGVGVGGSERGFGGTWNQQKHPQNARNISFNGTKSSRKKSAVADQKPVFGTCRPIAEPNCSQCGKHFKPEKLHTHMKSCRAMKSRGGKGGPAAEKMPRTAKNELTTTTKEPSPETPLLAHCSLHQSY</sequence>
<protein>
    <submittedName>
        <fullName evidence="1">Uncharacterized protein</fullName>
    </submittedName>
</protein>
<proteinExistence type="predicted"/>
<dbReference type="EMBL" id="CM056811">
    <property type="protein sequence ID" value="KAJ8637918.1"/>
    <property type="molecule type" value="Genomic_DNA"/>
</dbReference>
<organism evidence="1 2">
    <name type="scientific">Persea americana</name>
    <name type="common">Avocado</name>
    <dbReference type="NCBI Taxonomy" id="3435"/>
    <lineage>
        <taxon>Eukaryota</taxon>
        <taxon>Viridiplantae</taxon>
        <taxon>Streptophyta</taxon>
        <taxon>Embryophyta</taxon>
        <taxon>Tracheophyta</taxon>
        <taxon>Spermatophyta</taxon>
        <taxon>Magnoliopsida</taxon>
        <taxon>Magnoliidae</taxon>
        <taxon>Laurales</taxon>
        <taxon>Lauraceae</taxon>
        <taxon>Persea</taxon>
    </lineage>
</organism>
<gene>
    <name evidence="1" type="ORF">MRB53_012185</name>
</gene>
<keyword evidence="2" id="KW-1185">Reference proteome</keyword>
<name>A0ACC2LXI2_PERAE</name>
<comment type="caution">
    <text evidence="1">The sequence shown here is derived from an EMBL/GenBank/DDBJ whole genome shotgun (WGS) entry which is preliminary data.</text>
</comment>